<reference evidence="1 2" key="1">
    <citation type="submission" date="2019-08" db="EMBL/GenBank/DDBJ databases">
        <title>Complete genome sequence of Rhodanobacter glycinis strain T01E-68 isolated from tomato root.</title>
        <authorList>
            <person name="Weon H.-Y."/>
            <person name="Lee S.A."/>
        </authorList>
    </citation>
    <scope>NUCLEOTIDE SEQUENCE [LARGE SCALE GENOMIC DNA]</scope>
    <source>
        <strain evidence="1 2">T01E-68</strain>
    </source>
</reference>
<dbReference type="EMBL" id="CP042807">
    <property type="protein sequence ID" value="QEE24558.1"/>
    <property type="molecule type" value="Genomic_DNA"/>
</dbReference>
<dbReference type="Proteomes" id="UP000321807">
    <property type="component" value="Chromosome"/>
</dbReference>
<accession>A0A5B9DYA0</accession>
<organism evidence="1 2">
    <name type="scientific">Rhodanobacter glycinis</name>
    <dbReference type="NCBI Taxonomy" id="582702"/>
    <lineage>
        <taxon>Bacteria</taxon>
        <taxon>Pseudomonadati</taxon>
        <taxon>Pseudomonadota</taxon>
        <taxon>Gammaproteobacteria</taxon>
        <taxon>Lysobacterales</taxon>
        <taxon>Rhodanobacteraceae</taxon>
        <taxon>Rhodanobacter</taxon>
    </lineage>
</organism>
<dbReference type="AlphaFoldDB" id="A0A5B9DYA0"/>
<proteinExistence type="predicted"/>
<evidence type="ECO:0000313" key="1">
    <source>
        <dbReference type="EMBL" id="QEE24558.1"/>
    </source>
</evidence>
<name>A0A5B9DYA0_9GAMM</name>
<evidence type="ECO:0000313" key="2">
    <source>
        <dbReference type="Proteomes" id="UP000321807"/>
    </source>
</evidence>
<sequence>MLSYLGERPRMQYAQFAHIENHLDDGIELLMGHDQATVCLSFGEVIAFAENGHEQQLVQAARGGMQFTHECLLSHGSHG</sequence>
<gene>
    <name evidence="1" type="ORF">CS053_08610</name>
</gene>
<dbReference type="KEGG" id="rgl:CS053_08610"/>
<dbReference type="RefSeq" id="WP_147627150.1">
    <property type="nucleotide sequence ID" value="NZ_CP042807.1"/>
</dbReference>
<protein>
    <submittedName>
        <fullName evidence="1">Uncharacterized protein</fullName>
    </submittedName>
</protein>